<dbReference type="EMBL" id="MLAK01001215">
    <property type="protein sequence ID" value="OHS95862.1"/>
    <property type="molecule type" value="Genomic_DNA"/>
</dbReference>
<name>A0A1J4J9J6_9EUKA</name>
<dbReference type="GeneID" id="94830048"/>
<dbReference type="RefSeq" id="XP_068348999.1">
    <property type="nucleotide sequence ID" value="XM_068495344.1"/>
</dbReference>
<dbReference type="VEuPathDB" id="TrichDB:TRFO_10263"/>
<dbReference type="Proteomes" id="UP000179807">
    <property type="component" value="Unassembled WGS sequence"/>
</dbReference>
<reference evidence="1" key="1">
    <citation type="submission" date="2016-10" db="EMBL/GenBank/DDBJ databases">
        <authorList>
            <person name="Benchimol M."/>
            <person name="Almeida L.G."/>
            <person name="Vasconcelos A.T."/>
            <person name="Perreira-Neves A."/>
            <person name="Rosa I.A."/>
            <person name="Tasca T."/>
            <person name="Bogo M.R."/>
            <person name="de Souza W."/>
        </authorList>
    </citation>
    <scope>NUCLEOTIDE SEQUENCE [LARGE SCALE GENOMIC DNA]</scope>
    <source>
        <strain evidence="1">K</strain>
    </source>
</reference>
<dbReference type="OrthoDB" id="10609583at2759"/>
<comment type="caution">
    <text evidence="1">The sequence shown here is derived from an EMBL/GenBank/DDBJ whole genome shotgun (WGS) entry which is preliminary data.</text>
</comment>
<accession>A0A1J4J9J6</accession>
<proteinExistence type="predicted"/>
<organism evidence="1 2">
    <name type="scientific">Tritrichomonas foetus</name>
    <dbReference type="NCBI Taxonomy" id="1144522"/>
    <lineage>
        <taxon>Eukaryota</taxon>
        <taxon>Metamonada</taxon>
        <taxon>Parabasalia</taxon>
        <taxon>Tritrichomonadida</taxon>
        <taxon>Tritrichomonadidae</taxon>
        <taxon>Tritrichomonas</taxon>
    </lineage>
</organism>
<sequence length="603" mass="69201">MKRGPNSTCVEVHELLKTPINPSKQSFWKDLKQAVLISKNIQTLDRRSILNLKLIFSEISGNIQHLSTLSSLLRLLRSSLKADIGCEIGSTISNVVFRTSNANINEVTEFINTISYIVTNNIHLKKSIMDEIIDPFTENLASGFEFASPVLSAIFELMITLISQCPENRNMISKYLKEVHFTRCLNLIKESKDSLAQMLIAEWLWRSSNILGDCLNKVKIFGGLLESFKQIDLSNFRSSLHDFVMTANKKFRLPITHIQYNSFLYNNERIESNGWIDINPDTIVVWITGKSNKRSNAQLPDVVVFRTSLVFNGKVADKMLQFHTKENMTAFHKISNKKSSEFTFSVPFITKSEIDTFLKKIRENKPKVAIRHIKNNKNIKENNYQGNPTKGNNKYNKSRIIDGDDDLDETENGNSHNFDHFYNKKRVYANPKDKMVLEQDEAESKSANYFIEDDFYGKTTQEKEISMNQIEKILSDFQKNTEKSLNETEAQAKEELDIIISKLTDNIRVLKQMEQQHKDLTEATLFENKEIAENVAKLNKDFLSKHNETAQRKGKIVEKLNNDIENLKQGFIQDTNEAFTNNAIVGLSNNLANLRDIMCEIPA</sequence>
<protein>
    <submittedName>
        <fullName evidence="1">Uncharacterized protein</fullName>
    </submittedName>
</protein>
<evidence type="ECO:0000313" key="2">
    <source>
        <dbReference type="Proteomes" id="UP000179807"/>
    </source>
</evidence>
<gene>
    <name evidence="1" type="ORF">TRFO_10263</name>
</gene>
<keyword evidence="2" id="KW-1185">Reference proteome</keyword>
<dbReference type="AlphaFoldDB" id="A0A1J4J9J6"/>
<evidence type="ECO:0000313" key="1">
    <source>
        <dbReference type="EMBL" id="OHS95862.1"/>
    </source>
</evidence>